<dbReference type="PANTHER" id="PTHR42788:SF13">
    <property type="entry name" value="ALIPHATIC SULFONATES IMPORT ATP-BINDING PROTEIN SSUB"/>
    <property type="match status" value="1"/>
</dbReference>
<dbReference type="PROSITE" id="PS50893">
    <property type="entry name" value="ABC_TRANSPORTER_2"/>
    <property type="match status" value="1"/>
</dbReference>
<dbReference type="Pfam" id="PF00005">
    <property type="entry name" value="ABC_tran"/>
    <property type="match status" value="1"/>
</dbReference>
<evidence type="ECO:0000313" key="6">
    <source>
        <dbReference type="EMBL" id="QBI20819.1"/>
    </source>
</evidence>
<dbReference type="GO" id="GO:0016887">
    <property type="term" value="F:ATP hydrolysis activity"/>
    <property type="evidence" value="ECO:0007669"/>
    <property type="project" value="InterPro"/>
</dbReference>
<accession>A0A411YI69</accession>
<dbReference type="CDD" id="cd03293">
    <property type="entry name" value="ABC_NrtD_SsuB_transporters"/>
    <property type="match status" value="1"/>
</dbReference>
<dbReference type="AlphaFoldDB" id="A0A411YI69"/>
<reference evidence="6 7" key="1">
    <citation type="submission" date="2019-01" db="EMBL/GenBank/DDBJ databases">
        <title>Egibacter rhizosphaerae EGI 80759T.</title>
        <authorList>
            <person name="Chen D.-D."/>
            <person name="Tian Y."/>
            <person name="Jiao J.-Y."/>
            <person name="Zhang X.-T."/>
            <person name="Zhang Y.-G."/>
            <person name="Zhang Y."/>
            <person name="Xiao M."/>
            <person name="Shu W.-S."/>
            <person name="Li W.-J."/>
        </authorList>
    </citation>
    <scope>NUCLEOTIDE SEQUENCE [LARGE SCALE GENOMIC DNA]</scope>
    <source>
        <strain evidence="6 7">EGI 80759</strain>
    </source>
</reference>
<dbReference type="PANTHER" id="PTHR42788">
    <property type="entry name" value="TAURINE IMPORT ATP-BINDING PROTEIN-RELATED"/>
    <property type="match status" value="1"/>
</dbReference>
<dbReference type="KEGG" id="erz:ER308_15415"/>
<dbReference type="EMBL" id="CP036402">
    <property type="protein sequence ID" value="QBI20819.1"/>
    <property type="molecule type" value="Genomic_DNA"/>
</dbReference>
<keyword evidence="1" id="KW-0813">Transport</keyword>
<feature type="region of interest" description="Disordered" evidence="4">
    <location>
        <begin position="256"/>
        <end position="278"/>
    </location>
</feature>
<feature type="domain" description="ABC transporter" evidence="5">
    <location>
        <begin position="8"/>
        <end position="241"/>
    </location>
</feature>
<evidence type="ECO:0000256" key="4">
    <source>
        <dbReference type="SAM" id="MobiDB-lite"/>
    </source>
</evidence>
<dbReference type="Proteomes" id="UP000291469">
    <property type="component" value="Chromosome"/>
</dbReference>
<evidence type="ECO:0000256" key="1">
    <source>
        <dbReference type="ARBA" id="ARBA00022448"/>
    </source>
</evidence>
<evidence type="ECO:0000256" key="2">
    <source>
        <dbReference type="ARBA" id="ARBA00022741"/>
    </source>
</evidence>
<keyword evidence="7" id="KW-1185">Reference proteome</keyword>
<dbReference type="InterPro" id="IPR003593">
    <property type="entry name" value="AAA+_ATPase"/>
</dbReference>
<evidence type="ECO:0000313" key="7">
    <source>
        <dbReference type="Proteomes" id="UP000291469"/>
    </source>
</evidence>
<dbReference type="OrthoDB" id="4533303at2"/>
<dbReference type="SMART" id="SM00382">
    <property type="entry name" value="AAA"/>
    <property type="match status" value="1"/>
</dbReference>
<dbReference type="RefSeq" id="WP_131155812.1">
    <property type="nucleotide sequence ID" value="NZ_CP036402.1"/>
</dbReference>
<name>A0A411YI69_9ACTN</name>
<evidence type="ECO:0000259" key="5">
    <source>
        <dbReference type="PROSITE" id="PS50893"/>
    </source>
</evidence>
<organism evidence="6 7">
    <name type="scientific">Egibacter rhizosphaerae</name>
    <dbReference type="NCBI Taxonomy" id="1670831"/>
    <lineage>
        <taxon>Bacteria</taxon>
        <taxon>Bacillati</taxon>
        <taxon>Actinomycetota</taxon>
        <taxon>Nitriliruptoria</taxon>
        <taxon>Egibacterales</taxon>
        <taxon>Egibacteraceae</taxon>
        <taxon>Egibacter</taxon>
    </lineage>
</organism>
<dbReference type="InterPro" id="IPR003439">
    <property type="entry name" value="ABC_transporter-like_ATP-bd"/>
</dbReference>
<sequence length="278" mass="30895">MTSDEPILHVEQLAKSYRTRERVVEAIRDVSLAVEPGEFLCVVGPSGCGKTTLLKCLAGLLEPTSGAVRFRGEPVRKPLPGMGFVFQDYGRSLLPWLKVDKNVTFPLRHKGVPKPRQAELAEEALRVVGLDDFARAYPWQLSGGMQQRVALARALAYEPELLLMDEPFASVDAQTRADLEDLVLRVCAEYGMTALFVTHDIDEAVYLADRVVVLGKPPTQVRSEVRVELPRPRDQIATKEHPEFIRLRTEVTRTIKSLSEHVAPPPAEPTSPAGRNEP</sequence>
<dbReference type="InterPro" id="IPR050166">
    <property type="entry name" value="ABC_transporter_ATP-bind"/>
</dbReference>
<dbReference type="Gene3D" id="3.40.50.300">
    <property type="entry name" value="P-loop containing nucleotide triphosphate hydrolases"/>
    <property type="match status" value="1"/>
</dbReference>
<gene>
    <name evidence="6" type="ORF">ER308_15415</name>
</gene>
<dbReference type="SUPFAM" id="SSF52540">
    <property type="entry name" value="P-loop containing nucleoside triphosphate hydrolases"/>
    <property type="match status" value="1"/>
</dbReference>
<protein>
    <submittedName>
        <fullName evidence="6">ABC transporter ATP-binding protein</fullName>
    </submittedName>
</protein>
<dbReference type="PROSITE" id="PS00211">
    <property type="entry name" value="ABC_TRANSPORTER_1"/>
    <property type="match status" value="1"/>
</dbReference>
<evidence type="ECO:0000256" key="3">
    <source>
        <dbReference type="ARBA" id="ARBA00022840"/>
    </source>
</evidence>
<dbReference type="InterPro" id="IPR017871">
    <property type="entry name" value="ABC_transporter-like_CS"/>
</dbReference>
<dbReference type="InterPro" id="IPR027417">
    <property type="entry name" value="P-loop_NTPase"/>
</dbReference>
<proteinExistence type="predicted"/>
<keyword evidence="2" id="KW-0547">Nucleotide-binding</keyword>
<dbReference type="GO" id="GO:0005524">
    <property type="term" value="F:ATP binding"/>
    <property type="evidence" value="ECO:0007669"/>
    <property type="project" value="UniProtKB-KW"/>
</dbReference>
<keyword evidence="3 6" id="KW-0067">ATP-binding</keyword>